<feature type="region of interest" description="Disordered" evidence="9">
    <location>
        <begin position="58"/>
        <end position="86"/>
    </location>
</feature>
<keyword evidence="1 7" id="KW-0547">Nucleotide-binding</keyword>
<dbReference type="PROSITE" id="PS51192">
    <property type="entry name" value="HELICASE_ATP_BIND_1"/>
    <property type="match status" value="1"/>
</dbReference>
<dbReference type="Gene3D" id="3.40.50.300">
    <property type="entry name" value="P-loop containing nucleotide triphosphate hydrolases"/>
    <property type="match status" value="2"/>
</dbReference>
<dbReference type="InterPro" id="IPR000629">
    <property type="entry name" value="RNA-helicase_DEAD-box_CS"/>
</dbReference>
<evidence type="ECO:0000256" key="7">
    <source>
        <dbReference type="RuleBase" id="RU000492"/>
    </source>
</evidence>
<dbReference type="PROSITE" id="PS51194">
    <property type="entry name" value="HELICASE_CTER"/>
    <property type="match status" value="1"/>
</dbReference>
<keyword evidence="5 8" id="KW-0694">RNA-binding</keyword>
<dbReference type="PROSITE" id="PS00039">
    <property type="entry name" value="DEAD_ATP_HELICASE"/>
    <property type="match status" value="1"/>
</dbReference>
<dbReference type="SUPFAM" id="SSF52540">
    <property type="entry name" value="P-loop containing nucleoside triphosphate hydrolases"/>
    <property type="match status" value="2"/>
</dbReference>
<evidence type="ECO:0000256" key="5">
    <source>
        <dbReference type="ARBA" id="ARBA00022884"/>
    </source>
</evidence>
<feature type="domain" description="Helicase C-terminal" evidence="11">
    <location>
        <begin position="349"/>
        <end position="512"/>
    </location>
</feature>
<feature type="region of interest" description="Disordered" evidence="9">
    <location>
        <begin position="602"/>
        <end position="658"/>
    </location>
</feature>
<dbReference type="InterPro" id="IPR001650">
    <property type="entry name" value="Helicase_C-like"/>
</dbReference>
<keyword evidence="3 7" id="KW-0347">Helicase</keyword>
<proteinExistence type="inferred from homology"/>
<evidence type="ECO:0000259" key="10">
    <source>
        <dbReference type="PROSITE" id="PS51192"/>
    </source>
</evidence>
<evidence type="ECO:0000256" key="8">
    <source>
        <dbReference type="RuleBase" id="RU365068"/>
    </source>
</evidence>
<evidence type="ECO:0000259" key="11">
    <source>
        <dbReference type="PROSITE" id="PS51194"/>
    </source>
</evidence>
<dbReference type="Pfam" id="PF00270">
    <property type="entry name" value="DEAD"/>
    <property type="match status" value="1"/>
</dbReference>
<comment type="catalytic activity">
    <reaction evidence="6 8">
        <text>ATP + H2O = ADP + phosphate + H(+)</text>
        <dbReference type="Rhea" id="RHEA:13065"/>
        <dbReference type="ChEBI" id="CHEBI:15377"/>
        <dbReference type="ChEBI" id="CHEBI:15378"/>
        <dbReference type="ChEBI" id="CHEBI:30616"/>
        <dbReference type="ChEBI" id="CHEBI:43474"/>
        <dbReference type="ChEBI" id="CHEBI:456216"/>
        <dbReference type="EC" id="3.6.4.13"/>
    </reaction>
</comment>
<dbReference type="SMART" id="SM00490">
    <property type="entry name" value="HELICc"/>
    <property type="match status" value="1"/>
</dbReference>
<dbReference type="InterPro" id="IPR027417">
    <property type="entry name" value="P-loop_NTPase"/>
</dbReference>
<reference evidence="12" key="1">
    <citation type="journal article" date="2019" name="Beilstein J. Org. Chem.">
        <title>Nanangenines: drimane sesquiterpenoids as the dominant metabolite cohort of a novel Australian fungus, Aspergillus nanangensis.</title>
        <authorList>
            <person name="Lacey H.J."/>
            <person name="Gilchrist C.L.M."/>
            <person name="Crombie A."/>
            <person name="Kalaitzis J.A."/>
            <person name="Vuong D."/>
            <person name="Rutledge P.J."/>
            <person name="Turner P."/>
            <person name="Pitt J.I."/>
            <person name="Lacey E."/>
            <person name="Chooi Y.H."/>
            <person name="Piggott A.M."/>
        </authorList>
    </citation>
    <scope>NUCLEOTIDE SEQUENCE</scope>
    <source>
        <strain evidence="12">MST-FP2251</strain>
    </source>
</reference>
<dbReference type="CDD" id="cd18787">
    <property type="entry name" value="SF2_C_DEAD"/>
    <property type="match status" value="1"/>
</dbReference>
<evidence type="ECO:0000256" key="9">
    <source>
        <dbReference type="SAM" id="MobiDB-lite"/>
    </source>
</evidence>
<evidence type="ECO:0000256" key="2">
    <source>
        <dbReference type="ARBA" id="ARBA00022801"/>
    </source>
</evidence>
<dbReference type="EC" id="3.6.4.13" evidence="8"/>
<evidence type="ECO:0000256" key="6">
    <source>
        <dbReference type="ARBA" id="ARBA00047984"/>
    </source>
</evidence>
<dbReference type="SMART" id="SM00487">
    <property type="entry name" value="DEXDc"/>
    <property type="match status" value="1"/>
</dbReference>
<comment type="function">
    <text evidence="8">RNA helicase.</text>
</comment>
<dbReference type="PANTHER" id="PTHR24031">
    <property type="entry name" value="RNA HELICASE"/>
    <property type="match status" value="1"/>
</dbReference>
<feature type="compositionally biased region" description="Low complexity" evidence="9">
    <location>
        <begin position="59"/>
        <end position="70"/>
    </location>
</feature>
<sequence length="658" mass="74504">MFGALRRNGVVHALRASTPRCLSTRSIPQRTQWHHPSLSVTLSKARLYHSSPVRFSEPALAQDQQQAQEQPNKTKPAAEESAAEEPLTQFSQLAMLGLVDPRIIRTITNRNNITTMTEVQQKTIKECLDGHDVLAQARTGTGKTIAFLLPMMEKILRDRTIEWNATSRWRASDPSIRGIVISPTRELAEQIATEARQLASGTGIRVQTAVGGNSKIRDLRQLQHEGCHLLVGTPGRLKDVLSDSRSGVDAPNLSFLVLDEADRLLDDGFAPEIKEIQKHLPHPSKVDRQTLMFSATVPKEVMTMVRKTTKPDFKFIKTVKDDEVPTHMKVPQKAVILNGYENMFPAIFELAKNYAATWENTKMPFKAMIYFNSTKEVRAAFEVFIELLTQRPSVLRAHGVNARICEIHSRLTQQQRTKAARFFRESRSAIMFSSDVTARGMDFPGVTHVLQVGIPRDRDTYIHRVGRTGRANNSGEAWIFVHEGEAPAMKQKLKKLPIEIDTSLGLANVDMSGPISEKDAFEADALHAVKNAMHKIPEHLKNEAYLTQMITARANFTKMKDLTTAMNNLAMYGYGLSEPPMISWNVAKRLSLSNVPELNVVDRPQRDSRSPLRIGNKPHRQYWLPRNRESEPEPEESYRKYFPRQSRNSQRRNGNDWR</sequence>
<feature type="compositionally biased region" description="Basic and acidic residues" evidence="9">
    <location>
        <begin position="626"/>
        <end position="639"/>
    </location>
</feature>
<dbReference type="AlphaFoldDB" id="A0AAD4GR50"/>
<keyword evidence="2 7" id="KW-0378">Hydrolase</keyword>
<dbReference type="EMBL" id="VCAU01000067">
    <property type="protein sequence ID" value="KAF9887054.1"/>
    <property type="molecule type" value="Genomic_DNA"/>
</dbReference>
<gene>
    <name evidence="12" type="ORF">FE257_010548</name>
</gene>
<comment type="domain">
    <text evidence="8">The Q motif is unique to and characteristic of the DEAD box family of RNA helicases and controls ATP binding and hydrolysis.</text>
</comment>
<evidence type="ECO:0000256" key="1">
    <source>
        <dbReference type="ARBA" id="ARBA00022741"/>
    </source>
</evidence>
<dbReference type="CDD" id="cd17964">
    <property type="entry name" value="DEADc_MSS116"/>
    <property type="match status" value="1"/>
</dbReference>
<comment type="caution">
    <text evidence="12">The sequence shown here is derived from an EMBL/GenBank/DDBJ whole genome shotgun (WGS) entry which is preliminary data.</text>
</comment>
<dbReference type="GO" id="GO:0003723">
    <property type="term" value="F:RNA binding"/>
    <property type="evidence" value="ECO:0007669"/>
    <property type="project" value="UniProtKB-UniRule"/>
</dbReference>
<name>A0AAD4GR50_ASPNN</name>
<dbReference type="Pfam" id="PF00271">
    <property type="entry name" value="Helicase_C"/>
    <property type="match status" value="1"/>
</dbReference>
<keyword evidence="4 7" id="KW-0067">ATP-binding</keyword>
<dbReference type="InterPro" id="IPR011545">
    <property type="entry name" value="DEAD/DEAH_box_helicase_dom"/>
</dbReference>
<organism evidence="12 13">
    <name type="scientific">Aspergillus nanangensis</name>
    <dbReference type="NCBI Taxonomy" id="2582783"/>
    <lineage>
        <taxon>Eukaryota</taxon>
        <taxon>Fungi</taxon>
        <taxon>Dikarya</taxon>
        <taxon>Ascomycota</taxon>
        <taxon>Pezizomycotina</taxon>
        <taxon>Eurotiomycetes</taxon>
        <taxon>Eurotiomycetidae</taxon>
        <taxon>Eurotiales</taxon>
        <taxon>Aspergillaceae</taxon>
        <taxon>Aspergillus</taxon>
        <taxon>Aspergillus subgen. Circumdati</taxon>
    </lineage>
</organism>
<evidence type="ECO:0000256" key="3">
    <source>
        <dbReference type="ARBA" id="ARBA00022806"/>
    </source>
</evidence>
<dbReference type="GO" id="GO:0005524">
    <property type="term" value="F:ATP binding"/>
    <property type="evidence" value="ECO:0007669"/>
    <property type="project" value="UniProtKB-UniRule"/>
</dbReference>
<keyword evidence="13" id="KW-1185">Reference proteome</keyword>
<dbReference type="Proteomes" id="UP001194746">
    <property type="component" value="Unassembled WGS sequence"/>
</dbReference>
<evidence type="ECO:0000313" key="12">
    <source>
        <dbReference type="EMBL" id="KAF9887054.1"/>
    </source>
</evidence>
<dbReference type="InterPro" id="IPR014001">
    <property type="entry name" value="Helicase_ATP-bd"/>
</dbReference>
<reference evidence="12" key="2">
    <citation type="submission" date="2020-02" db="EMBL/GenBank/DDBJ databases">
        <authorList>
            <person name="Gilchrist C.L.M."/>
            <person name="Chooi Y.-H."/>
        </authorList>
    </citation>
    <scope>NUCLEOTIDE SEQUENCE</scope>
    <source>
        <strain evidence="12">MST-FP2251</strain>
    </source>
</reference>
<evidence type="ECO:0000313" key="13">
    <source>
        <dbReference type="Proteomes" id="UP001194746"/>
    </source>
</evidence>
<comment type="similarity">
    <text evidence="7">Belongs to the DEAD box helicase family.</text>
</comment>
<evidence type="ECO:0000256" key="4">
    <source>
        <dbReference type="ARBA" id="ARBA00022840"/>
    </source>
</evidence>
<feature type="domain" description="Helicase ATP-binding" evidence="10">
    <location>
        <begin position="124"/>
        <end position="315"/>
    </location>
</feature>
<dbReference type="GO" id="GO:0003724">
    <property type="term" value="F:RNA helicase activity"/>
    <property type="evidence" value="ECO:0007669"/>
    <property type="project" value="UniProtKB-EC"/>
</dbReference>
<protein>
    <recommendedName>
        <fullName evidence="8">ATP-dependent RNA helicase</fullName>
        <ecNumber evidence="8">3.6.4.13</ecNumber>
    </recommendedName>
</protein>
<dbReference type="GO" id="GO:0016787">
    <property type="term" value="F:hydrolase activity"/>
    <property type="evidence" value="ECO:0007669"/>
    <property type="project" value="UniProtKB-KW"/>
</dbReference>
<accession>A0AAD4GR50</accession>